<keyword evidence="4" id="KW-1015">Disulfide bond</keyword>
<dbReference type="PROSITE" id="PS50093">
    <property type="entry name" value="PKD"/>
    <property type="match status" value="1"/>
</dbReference>
<dbReference type="SMART" id="SM01110">
    <property type="entry name" value="Cutinase"/>
    <property type="match status" value="1"/>
</dbReference>
<feature type="domain" description="PKD" evidence="6">
    <location>
        <begin position="344"/>
        <end position="429"/>
    </location>
</feature>
<dbReference type="Gene3D" id="2.60.40.10">
    <property type="entry name" value="Immunoglobulins"/>
    <property type="match status" value="1"/>
</dbReference>
<evidence type="ECO:0000256" key="5">
    <source>
        <dbReference type="SAM" id="SignalP"/>
    </source>
</evidence>
<dbReference type="SUPFAM" id="SSF53474">
    <property type="entry name" value="alpha/beta-Hydrolases"/>
    <property type="match status" value="1"/>
</dbReference>
<dbReference type="InterPro" id="IPR013783">
    <property type="entry name" value="Ig-like_fold"/>
</dbReference>
<keyword evidence="3" id="KW-0378">Hydrolase</keyword>
<feature type="chain" id="PRO_5003093652" evidence="5">
    <location>
        <begin position="29"/>
        <end position="538"/>
    </location>
</feature>
<comment type="similarity">
    <text evidence="1">Belongs to the cutinase family.</text>
</comment>
<sequence length="538" mass="58158">MKRFVGFFSAILAVGSLALNAPDSPAHASRTSDHCGKVDVVFARGSGQELGARESSAFKTLFLQRAQQELKLSSDDIIFHELDKSEYPAVAVGASALKNTLGAWVSAGKSGNYGASVDRGIDSLNTYLEKRLSQCRNSATKPNFILAGYSQGAQLVGQAFTEKFSDDVRRHVVFNALFGDPKLYLPEGEGFFIGKTSWAPACSGKELSVYRRSVPDCNTDTGSLGARKPYLPPSWEKTTGLWCNDRDYVCGSAVGLWETDGHMTYGETAVPAAVNESVTRLGEKLGNTRAPSALTSSPKSGAYIRPVAFESRATRTISSDDIDDLVKRAQKAQQDALLERASQPMIVLSISEYFVPVGEPVRFDASASISPDSHLVEWAWDFDADGTWDLTTDKNIVEHVYETVGDYTAKIKVTDARRRVVEREVQVHVGTITGTEGAPRPATHVTLTKKGDAVQVQWEASESPTGGWIVAVNGVALGKTLPDARNIMISDLPHTSELEVGIQPVTNESITGTTQVAYLGDKTAYLQEKGALLANRNP</sequence>
<dbReference type="InterPro" id="IPR029058">
    <property type="entry name" value="AB_hydrolase_fold"/>
</dbReference>
<evidence type="ECO:0000313" key="7">
    <source>
        <dbReference type="EMBL" id="ADH92440.1"/>
    </source>
</evidence>
<gene>
    <name evidence="7" type="ordered locus">Arch_0707</name>
</gene>
<dbReference type="Pfam" id="PF18911">
    <property type="entry name" value="PKD_4"/>
    <property type="match status" value="1"/>
</dbReference>
<dbReference type="PANTHER" id="PTHR33630:SF9">
    <property type="entry name" value="CUTINASE 4"/>
    <property type="match status" value="1"/>
</dbReference>
<dbReference type="KEGG" id="ahe:Arch_0707"/>
<protein>
    <submittedName>
        <fullName evidence="7">PKD domain containing protein</fullName>
    </submittedName>
</protein>
<dbReference type="SMART" id="SM00089">
    <property type="entry name" value="PKD"/>
    <property type="match status" value="1"/>
</dbReference>
<keyword evidence="8" id="KW-1185">Reference proteome</keyword>
<dbReference type="Proteomes" id="UP000000376">
    <property type="component" value="Chromosome"/>
</dbReference>
<organism evidence="7 8">
    <name type="scientific">Arcanobacterium haemolyticum (strain ATCC 9345 / DSM 20595 / CCM 5947 / CCUG 17215 / LMG 16163 / NBRC 15585 / NCTC 8452 / 11018)</name>
    <dbReference type="NCBI Taxonomy" id="644284"/>
    <lineage>
        <taxon>Bacteria</taxon>
        <taxon>Bacillati</taxon>
        <taxon>Actinomycetota</taxon>
        <taxon>Actinomycetes</taxon>
        <taxon>Actinomycetales</taxon>
        <taxon>Actinomycetaceae</taxon>
        <taxon>Arcanobacterium</taxon>
    </lineage>
</organism>
<dbReference type="eggNOG" id="COG3291">
    <property type="taxonomic scope" value="Bacteria"/>
</dbReference>
<dbReference type="InterPro" id="IPR022409">
    <property type="entry name" value="PKD/Chitinase_dom"/>
</dbReference>
<evidence type="ECO:0000256" key="4">
    <source>
        <dbReference type="ARBA" id="ARBA00023157"/>
    </source>
</evidence>
<dbReference type="GO" id="GO:0005975">
    <property type="term" value="P:carbohydrate metabolic process"/>
    <property type="evidence" value="ECO:0007669"/>
    <property type="project" value="UniProtKB-ARBA"/>
</dbReference>
<dbReference type="STRING" id="644284.Arch_0707"/>
<dbReference type="InterPro" id="IPR000675">
    <property type="entry name" value="Cutinase/axe"/>
</dbReference>
<feature type="signal peptide" evidence="5">
    <location>
        <begin position="1"/>
        <end position="28"/>
    </location>
</feature>
<keyword evidence="5" id="KW-0732">Signal</keyword>
<evidence type="ECO:0000256" key="1">
    <source>
        <dbReference type="ARBA" id="ARBA00007534"/>
    </source>
</evidence>
<evidence type="ECO:0000256" key="2">
    <source>
        <dbReference type="ARBA" id="ARBA00022487"/>
    </source>
</evidence>
<accession>D7BNE1</accession>
<dbReference type="SUPFAM" id="SSF49299">
    <property type="entry name" value="PKD domain"/>
    <property type="match status" value="1"/>
</dbReference>
<dbReference type="InterPro" id="IPR000601">
    <property type="entry name" value="PKD_dom"/>
</dbReference>
<dbReference type="ESTHER" id="archd-d7bne1">
    <property type="family name" value="Cutinase"/>
</dbReference>
<dbReference type="OrthoDB" id="5175624at2"/>
<evidence type="ECO:0000259" key="6">
    <source>
        <dbReference type="PROSITE" id="PS50093"/>
    </source>
</evidence>
<evidence type="ECO:0000256" key="3">
    <source>
        <dbReference type="ARBA" id="ARBA00022801"/>
    </source>
</evidence>
<dbReference type="Pfam" id="PF01083">
    <property type="entry name" value="Cutinase"/>
    <property type="match status" value="1"/>
</dbReference>
<dbReference type="Gene3D" id="3.40.50.1820">
    <property type="entry name" value="alpha/beta hydrolase"/>
    <property type="match status" value="1"/>
</dbReference>
<dbReference type="HOGENOM" id="CLU_505930_0_0_11"/>
<name>D7BNE1_ARCHD</name>
<dbReference type="AlphaFoldDB" id="D7BNE1"/>
<evidence type="ECO:0000313" key="8">
    <source>
        <dbReference type="Proteomes" id="UP000000376"/>
    </source>
</evidence>
<proteinExistence type="inferred from homology"/>
<dbReference type="PANTHER" id="PTHR33630">
    <property type="entry name" value="CUTINASE RV1984C-RELATED-RELATED"/>
    <property type="match status" value="1"/>
</dbReference>
<dbReference type="EMBL" id="CP002045">
    <property type="protein sequence ID" value="ADH92440.1"/>
    <property type="molecule type" value="Genomic_DNA"/>
</dbReference>
<keyword evidence="2" id="KW-0719">Serine esterase</keyword>
<dbReference type="InterPro" id="IPR035986">
    <property type="entry name" value="PKD_dom_sf"/>
</dbReference>
<dbReference type="CDD" id="cd00146">
    <property type="entry name" value="PKD"/>
    <property type="match status" value="1"/>
</dbReference>
<dbReference type="RefSeq" id="WP_013169938.1">
    <property type="nucleotide sequence ID" value="NC_014218.1"/>
</dbReference>
<reference evidence="7 8" key="1">
    <citation type="journal article" date="2010" name="Stand. Genomic Sci.">
        <title>Complete genome sequence of Arcanobacterium haemolyticum type strain (11018).</title>
        <authorList>
            <person name="Yasawong M."/>
            <person name="Teshima H."/>
            <person name="Lapidus A."/>
            <person name="Nolan M."/>
            <person name="Lucas S."/>
            <person name="Glavina Del Rio T."/>
            <person name="Tice H."/>
            <person name="Cheng J."/>
            <person name="Bruce D."/>
            <person name="Detter C."/>
            <person name="Tapia R."/>
            <person name="Han C."/>
            <person name="Goodwin L."/>
            <person name="Pitluck S."/>
            <person name="Liolios K."/>
            <person name="Ivanova N."/>
            <person name="Mavromatis K."/>
            <person name="Mikhailova N."/>
            <person name="Pati A."/>
            <person name="Chen A."/>
            <person name="Palaniappan K."/>
            <person name="Land M."/>
            <person name="Hauser L."/>
            <person name="Chang Y."/>
            <person name="Jeffries C."/>
            <person name="Rohde M."/>
            <person name="Sikorski J."/>
            <person name="Pukall R."/>
            <person name="Goker M."/>
            <person name="Woyke T."/>
            <person name="Bristow J."/>
            <person name="Eisen J."/>
            <person name="Markowitz V."/>
            <person name="Hugenholtz P."/>
            <person name="Kyrpides N."/>
            <person name="Klenk H."/>
        </authorList>
    </citation>
    <scope>NUCLEOTIDE SEQUENCE [LARGE SCALE GENOMIC DNA]</scope>
    <source>
        <strain evidence="8">ATCC 9345 / DSM 20595 / CCUG 17215 / LMG 16163 / NBRC 15585 / NCTC 8452 / 11018</strain>
    </source>
</reference>
<dbReference type="GO" id="GO:0052689">
    <property type="term" value="F:carboxylic ester hydrolase activity"/>
    <property type="evidence" value="ECO:0007669"/>
    <property type="project" value="UniProtKB-KW"/>
</dbReference>